<dbReference type="SUPFAM" id="SSF55729">
    <property type="entry name" value="Acyl-CoA N-acyltransferases (Nat)"/>
    <property type="match status" value="1"/>
</dbReference>
<dbReference type="InterPro" id="IPR007344">
    <property type="entry name" value="GrpB/CoaE"/>
</dbReference>
<dbReference type="SUPFAM" id="SSF81301">
    <property type="entry name" value="Nucleotidyltransferase"/>
    <property type="match status" value="1"/>
</dbReference>
<organism evidence="2 3">
    <name type="scientific">Legionella resiliens</name>
    <dbReference type="NCBI Taxonomy" id="2905958"/>
    <lineage>
        <taxon>Bacteria</taxon>
        <taxon>Pseudomonadati</taxon>
        <taxon>Pseudomonadota</taxon>
        <taxon>Gammaproteobacteria</taxon>
        <taxon>Legionellales</taxon>
        <taxon>Legionellaceae</taxon>
        <taxon>Legionella</taxon>
    </lineage>
</organism>
<dbReference type="Gene3D" id="3.40.630.30">
    <property type="match status" value="1"/>
</dbReference>
<dbReference type="Proteomes" id="UP001320170">
    <property type="component" value="Unassembled WGS sequence"/>
</dbReference>
<protein>
    <submittedName>
        <fullName evidence="2">GNAT family N-acetyltransferase</fullName>
        <ecNumber evidence="2">2.3.1.-</ecNumber>
    </submittedName>
</protein>
<dbReference type="Gene3D" id="3.30.460.10">
    <property type="entry name" value="Beta Polymerase, domain 2"/>
    <property type="match status" value="1"/>
</dbReference>
<dbReference type="RefSeq" id="WP_182349675.1">
    <property type="nucleotide sequence ID" value="NZ_JAJSPM010000008.1"/>
</dbReference>
<feature type="domain" description="N-acetyltransferase" evidence="1">
    <location>
        <begin position="171"/>
        <end position="314"/>
    </location>
</feature>
<dbReference type="PANTHER" id="PTHR34822">
    <property type="entry name" value="GRPB DOMAIN PROTEIN (AFU_ORTHOLOGUE AFUA_1G01530)"/>
    <property type="match status" value="1"/>
</dbReference>
<dbReference type="CDD" id="cd04301">
    <property type="entry name" value="NAT_SF"/>
    <property type="match status" value="1"/>
</dbReference>
<evidence type="ECO:0000313" key="2">
    <source>
        <dbReference type="EMBL" id="MCE3532946.1"/>
    </source>
</evidence>
<reference evidence="2 3" key="1">
    <citation type="journal article" date="2024" name="Pathogens">
        <title>Characterization of a Novel Species of Legionella Isolated from a Healthcare Facility: Legionella resiliens sp. nov.</title>
        <authorList>
            <person name="Cristino S."/>
            <person name="Pascale M.R."/>
            <person name="Marino F."/>
            <person name="Derelitto C."/>
            <person name="Salaris S."/>
            <person name="Orsini M."/>
            <person name="Squarzoni S."/>
            <person name="Grottola A."/>
            <person name="Girolamini L."/>
        </authorList>
    </citation>
    <scope>NUCLEOTIDE SEQUENCE [LARGE SCALE GENOMIC DNA]</scope>
    <source>
        <strain evidence="2 3">8cVS16</strain>
    </source>
</reference>
<dbReference type="InterPro" id="IPR043519">
    <property type="entry name" value="NT_sf"/>
</dbReference>
<sequence length="317" mass="37028">MKKTVEVLPYDPLWPELFIAEAHQIKQALGANCIEIHHIGSTSVPGLSAKPIIDILPVVENILLVDKALESMEKIGYATMGEYGIPFRRYFQKGATKRTHNVHVFEKGNSEIERHLYFRDWMRSHPHDRDAYATLKIALAKQFPNDINSYCLGKEEFISNIDVKTGFTKLRIVKALTNREWQSARTFRQKYFFDKVPISDPYTWTFEHKDHIHFILYQGAERVGYAHIQLWPNQRAALRIFVIDEACRNKGLGGYFLNIIEKWLKNTGVLQLHIQSSPEALNFYLHYQYVNIPFDDPDRHERDPRDIELGKMLRLSN</sequence>
<dbReference type="PROSITE" id="PS51186">
    <property type="entry name" value="GNAT"/>
    <property type="match status" value="1"/>
</dbReference>
<proteinExistence type="predicted"/>
<name>A0ABS8X5M4_9GAMM</name>
<keyword evidence="3" id="KW-1185">Reference proteome</keyword>
<evidence type="ECO:0000259" key="1">
    <source>
        <dbReference type="PROSITE" id="PS51186"/>
    </source>
</evidence>
<keyword evidence="2" id="KW-0012">Acyltransferase</keyword>
<dbReference type="EC" id="2.3.1.-" evidence="2"/>
<keyword evidence="2" id="KW-0808">Transferase</keyword>
<dbReference type="PANTHER" id="PTHR34822:SF1">
    <property type="entry name" value="GRPB FAMILY PROTEIN"/>
    <property type="match status" value="1"/>
</dbReference>
<dbReference type="InterPro" id="IPR000182">
    <property type="entry name" value="GNAT_dom"/>
</dbReference>
<evidence type="ECO:0000313" key="3">
    <source>
        <dbReference type="Proteomes" id="UP001320170"/>
    </source>
</evidence>
<dbReference type="Pfam" id="PF04229">
    <property type="entry name" value="GrpB"/>
    <property type="match status" value="1"/>
</dbReference>
<dbReference type="GO" id="GO:0016746">
    <property type="term" value="F:acyltransferase activity"/>
    <property type="evidence" value="ECO:0007669"/>
    <property type="project" value="UniProtKB-KW"/>
</dbReference>
<gene>
    <name evidence="2" type="ORF">LXO92_11215</name>
</gene>
<dbReference type="InterPro" id="IPR016181">
    <property type="entry name" value="Acyl_CoA_acyltransferase"/>
</dbReference>
<accession>A0ABS8X5M4</accession>
<comment type="caution">
    <text evidence="2">The sequence shown here is derived from an EMBL/GenBank/DDBJ whole genome shotgun (WGS) entry which is preliminary data.</text>
</comment>
<dbReference type="EMBL" id="JAJTND010000004">
    <property type="protein sequence ID" value="MCE3532946.1"/>
    <property type="molecule type" value="Genomic_DNA"/>
</dbReference>
<dbReference type="Pfam" id="PF00583">
    <property type="entry name" value="Acetyltransf_1"/>
    <property type="match status" value="1"/>
</dbReference>